<dbReference type="AlphaFoldDB" id="A0A914R9B7"/>
<organism evidence="1 2">
    <name type="scientific">Panagrolaimus davidi</name>
    <dbReference type="NCBI Taxonomy" id="227884"/>
    <lineage>
        <taxon>Eukaryota</taxon>
        <taxon>Metazoa</taxon>
        <taxon>Ecdysozoa</taxon>
        <taxon>Nematoda</taxon>
        <taxon>Chromadorea</taxon>
        <taxon>Rhabditida</taxon>
        <taxon>Tylenchina</taxon>
        <taxon>Panagrolaimomorpha</taxon>
        <taxon>Panagrolaimoidea</taxon>
        <taxon>Panagrolaimidae</taxon>
        <taxon>Panagrolaimus</taxon>
    </lineage>
</organism>
<evidence type="ECO:0000313" key="1">
    <source>
        <dbReference type="Proteomes" id="UP000887578"/>
    </source>
</evidence>
<sequence length="326" mass="37874">MPALLHELLQDIVVEIVSRQNTEIGECKALEKFMLSGSELFNVALNFFQRVVNVTIHKDFFDFAINSWDQTLYIPKDFCFLNLILKCVGEVVPHLIIHHEFVGSINSDICDKLIGENLKTLVLLVPLSKKQQLLLKQRTTVDTIKCECVTTLDDLVMIPPSCRELRIAGIKFNEFLQEMPSNLTLNSVEKLYIDGDLSRFCFNAENIQKCLSFITQNFPSLKLLEVKYFCSFFDYTEMFDSIDTLNSAMFNEFPQHIKGFFHFQTHDHADWADDIVAKYQLIPDFAIDDLFQVIDRRVKVHENFDLNFIITVHPVYEFDEDINFTV</sequence>
<name>A0A914R9B7_9BILA</name>
<protein>
    <submittedName>
        <fullName evidence="2">Uncharacterized protein</fullName>
    </submittedName>
</protein>
<reference evidence="2" key="1">
    <citation type="submission" date="2022-11" db="UniProtKB">
        <authorList>
            <consortium name="WormBaseParasite"/>
        </authorList>
    </citation>
    <scope>IDENTIFICATION</scope>
</reference>
<dbReference type="WBParaSite" id="PDA_v2.g8194.t1">
    <property type="protein sequence ID" value="PDA_v2.g8194.t1"/>
    <property type="gene ID" value="PDA_v2.g8194"/>
</dbReference>
<dbReference type="Proteomes" id="UP000887578">
    <property type="component" value="Unplaced"/>
</dbReference>
<accession>A0A914R9B7</accession>
<keyword evidence="1" id="KW-1185">Reference proteome</keyword>
<proteinExistence type="predicted"/>
<evidence type="ECO:0000313" key="2">
    <source>
        <dbReference type="WBParaSite" id="PDA_v2.g8194.t1"/>
    </source>
</evidence>